<feature type="domain" description="Zn(2)-C6 fungal-type" evidence="7">
    <location>
        <begin position="35"/>
        <end position="64"/>
    </location>
</feature>
<feature type="region of interest" description="Disordered" evidence="6">
    <location>
        <begin position="1"/>
        <end position="33"/>
    </location>
</feature>
<dbReference type="SMART" id="SM00066">
    <property type="entry name" value="GAL4"/>
    <property type="match status" value="1"/>
</dbReference>
<dbReference type="InterPro" id="IPR036864">
    <property type="entry name" value="Zn2-C6_fun-type_DNA-bd_sf"/>
</dbReference>
<protein>
    <recommendedName>
        <fullName evidence="7">Zn(2)-C6 fungal-type domain-containing protein</fullName>
    </recommendedName>
</protein>
<evidence type="ECO:0000313" key="8">
    <source>
        <dbReference type="EMBL" id="KAL1884936.1"/>
    </source>
</evidence>
<dbReference type="SUPFAM" id="SSF57701">
    <property type="entry name" value="Zn2/Cys6 DNA-binding domain"/>
    <property type="match status" value="1"/>
</dbReference>
<dbReference type="EMBL" id="JAVDPF010000003">
    <property type="protein sequence ID" value="KAL1884936.1"/>
    <property type="molecule type" value="Genomic_DNA"/>
</dbReference>
<keyword evidence="2" id="KW-0805">Transcription regulation</keyword>
<organism evidence="8 9">
    <name type="scientific">Paecilomyces lecythidis</name>
    <dbReference type="NCBI Taxonomy" id="3004212"/>
    <lineage>
        <taxon>Eukaryota</taxon>
        <taxon>Fungi</taxon>
        <taxon>Dikarya</taxon>
        <taxon>Ascomycota</taxon>
        <taxon>Pezizomycotina</taxon>
        <taxon>Eurotiomycetes</taxon>
        <taxon>Eurotiomycetidae</taxon>
        <taxon>Eurotiales</taxon>
        <taxon>Thermoascaceae</taxon>
        <taxon>Paecilomyces</taxon>
    </lineage>
</organism>
<gene>
    <name evidence="8" type="ORF">Plec18167_001593</name>
</gene>
<dbReference type="PROSITE" id="PS50048">
    <property type="entry name" value="ZN2_CY6_FUNGAL_2"/>
    <property type="match status" value="1"/>
</dbReference>
<dbReference type="Pfam" id="PF00172">
    <property type="entry name" value="Zn_clus"/>
    <property type="match status" value="1"/>
</dbReference>
<accession>A0ABR3YAE8</accession>
<dbReference type="CDD" id="cd00067">
    <property type="entry name" value="GAL4"/>
    <property type="match status" value="1"/>
</dbReference>
<feature type="region of interest" description="Disordered" evidence="6">
    <location>
        <begin position="64"/>
        <end position="116"/>
    </location>
</feature>
<comment type="subcellular location">
    <subcellularLocation>
        <location evidence="1">Nucleus</location>
    </subcellularLocation>
</comment>
<keyword evidence="9" id="KW-1185">Reference proteome</keyword>
<evidence type="ECO:0000256" key="2">
    <source>
        <dbReference type="ARBA" id="ARBA00023015"/>
    </source>
</evidence>
<evidence type="ECO:0000256" key="6">
    <source>
        <dbReference type="SAM" id="MobiDB-lite"/>
    </source>
</evidence>
<keyword evidence="4" id="KW-0804">Transcription</keyword>
<evidence type="ECO:0000313" key="9">
    <source>
        <dbReference type="Proteomes" id="UP001583193"/>
    </source>
</evidence>
<feature type="region of interest" description="Disordered" evidence="6">
    <location>
        <begin position="348"/>
        <end position="369"/>
    </location>
</feature>
<reference evidence="8 9" key="1">
    <citation type="journal article" date="2024" name="IMA Fungus">
        <title>IMA Genome - F19 : A genome assembly and annotation guide to empower mycologists, including annotated draft genome sequences of Ceratocystis pirilliformis, Diaporthe australafricana, Fusarium ophioides, Paecilomyces lecythidis, and Sporothrix stenoceras.</title>
        <authorList>
            <person name="Aylward J."/>
            <person name="Wilson A.M."/>
            <person name="Visagie C.M."/>
            <person name="Spraker J."/>
            <person name="Barnes I."/>
            <person name="Buitendag C."/>
            <person name="Ceriani C."/>
            <person name="Del Mar Angel L."/>
            <person name="du Plessis D."/>
            <person name="Fuchs T."/>
            <person name="Gasser K."/>
            <person name="Kramer D."/>
            <person name="Li W."/>
            <person name="Munsamy K."/>
            <person name="Piso A."/>
            <person name="Price J.L."/>
            <person name="Sonnekus B."/>
            <person name="Thomas C."/>
            <person name="van der Nest A."/>
            <person name="van Dijk A."/>
            <person name="van Heerden A."/>
            <person name="van Vuuren N."/>
            <person name="Yilmaz N."/>
            <person name="Duong T.A."/>
            <person name="van der Merwe N.A."/>
            <person name="Wingfield M.J."/>
            <person name="Wingfield B.D."/>
        </authorList>
    </citation>
    <scope>NUCLEOTIDE SEQUENCE [LARGE SCALE GENOMIC DNA]</scope>
    <source>
        <strain evidence="8 9">CMW 18167</strain>
    </source>
</reference>
<name>A0ABR3YAE8_9EURO</name>
<evidence type="ECO:0000256" key="3">
    <source>
        <dbReference type="ARBA" id="ARBA00023125"/>
    </source>
</evidence>
<sequence length="480" mass="52871">MEPREEEQPQPQQRQQQPQQQRSLNQNQVPKLRSACDACQASKVRCSGGGPCFRCVVNGTACKYSPSRRIGRPPRQQQSQTSRDEQSRKRKRKSEQASMPAVAAADHSHVSPDARLRSMPTPVLSEEQEPPPNNGVRHFESTDRTAPFFNALEGLALPSSVDSLSPIGAGGGNGLPFCEMLIRSDAPSMADLGLVQPCNNNNGKQHDRLENVPPALDKYNKRPSPTLFPSSLSSSPPPIADGDGSASRTCDCYAALLRSLLDSDISQSPRDVLFDIDFILLRDQRAQDLSIQVLKCQTCPAHRPEVFLLLTLTIEHVICAFETALISKKRPELHSTWNQPYFTTLLPSSGYGPAPPPSPSPSAPGSGTTIRKSVARESCLLRLVESRPLQVGGVRVSTDEKLEFGVRLLRRQLGSLADLVQQLQHCTAQFPPQQLSDVGRPWMRKIHQRLQALIGRVELFECRGRGNGGGMRSLQEYLRG</sequence>
<dbReference type="InterPro" id="IPR051711">
    <property type="entry name" value="Stress_Response_Reg"/>
</dbReference>
<dbReference type="InterPro" id="IPR001138">
    <property type="entry name" value="Zn2Cys6_DnaBD"/>
</dbReference>
<evidence type="ECO:0000256" key="5">
    <source>
        <dbReference type="ARBA" id="ARBA00023242"/>
    </source>
</evidence>
<dbReference type="PANTHER" id="PTHR47540">
    <property type="entry name" value="THIAMINE REPRESSIBLE GENES REGULATORY PROTEIN THI5"/>
    <property type="match status" value="1"/>
</dbReference>
<comment type="caution">
    <text evidence="8">The sequence shown here is derived from an EMBL/GenBank/DDBJ whole genome shotgun (WGS) entry which is preliminary data.</text>
</comment>
<proteinExistence type="predicted"/>
<feature type="compositionally biased region" description="Pro residues" evidence="6">
    <location>
        <begin position="353"/>
        <end position="362"/>
    </location>
</feature>
<dbReference type="PANTHER" id="PTHR47540:SF4">
    <property type="entry name" value="TRANSCRIPTION FACTOR RGLT"/>
    <property type="match status" value="1"/>
</dbReference>
<feature type="compositionally biased region" description="Low complexity" evidence="6">
    <location>
        <begin position="9"/>
        <end position="22"/>
    </location>
</feature>
<dbReference type="Gene3D" id="4.10.240.10">
    <property type="entry name" value="Zn(2)-C6 fungal-type DNA-binding domain"/>
    <property type="match status" value="1"/>
</dbReference>
<evidence type="ECO:0000256" key="4">
    <source>
        <dbReference type="ARBA" id="ARBA00023163"/>
    </source>
</evidence>
<keyword evidence="3" id="KW-0238">DNA-binding</keyword>
<dbReference type="Proteomes" id="UP001583193">
    <property type="component" value="Unassembled WGS sequence"/>
</dbReference>
<feature type="compositionally biased region" description="Basic and acidic residues" evidence="6">
    <location>
        <begin position="106"/>
        <end position="116"/>
    </location>
</feature>
<evidence type="ECO:0000259" key="7">
    <source>
        <dbReference type="PROSITE" id="PS50048"/>
    </source>
</evidence>
<keyword evidence="5" id="KW-0539">Nucleus</keyword>
<evidence type="ECO:0000256" key="1">
    <source>
        <dbReference type="ARBA" id="ARBA00004123"/>
    </source>
</evidence>